<dbReference type="EMBL" id="MCFH01000002">
    <property type="protein sequence ID" value="ORX59850.1"/>
    <property type="molecule type" value="Genomic_DNA"/>
</dbReference>
<dbReference type="AlphaFoldDB" id="A0A1Y1VNA3"/>
<protein>
    <recommendedName>
        <fullName evidence="6">DNA polymerase V</fullName>
    </recommendedName>
</protein>
<reference evidence="4 5" key="2">
    <citation type="submission" date="2016-08" db="EMBL/GenBank/DDBJ databases">
        <title>Pervasive Adenine N6-methylation of Active Genes in Fungi.</title>
        <authorList>
            <consortium name="DOE Joint Genome Institute"/>
            <person name="Mondo S.J."/>
            <person name="Dannebaum R.O."/>
            <person name="Kuo R.C."/>
            <person name="Labutti K."/>
            <person name="Haridas S."/>
            <person name="Kuo A."/>
            <person name="Salamov A."/>
            <person name="Ahrendt S.R."/>
            <person name="Lipzen A."/>
            <person name="Sullivan W."/>
            <person name="Andreopoulos W.B."/>
            <person name="Clum A."/>
            <person name="Lindquist E."/>
            <person name="Daum C."/>
            <person name="Ramamoorthy G.K."/>
            <person name="Gryganskyi A."/>
            <person name="Culley D."/>
            <person name="Magnuson J.K."/>
            <person name="James T.Y."/>
            <person name="O'Malley M.A."/>
            <person name="Stajich J.E."/>
            <person name="Spatafora J.W."/>
            <person name="Visel A."/>
            <person name="Grigoriev I.V."/>
        </authorList>
    </citation>
    <scope>NUCLEOTIDE SEQUENCE [LARGE SCALE GENOMIC DNA]</scope>
    <source>
        <strain evidence="5">finn</strain>
    </source>
</reference>
<evidence type="ECO:0008006" key="6">
    <source>
        <dbReference type="Google" id="ProtNLM"/>
    </source>
</evidence>
<dbReference type="STRING" id="1754191.A0A1Y1VNA3"/>
<dbReference type="GO" id="GO:0006355">
    <property type="term" value="P:regulation of DNA-templated transcription"/>
    <property type="evidence" value="ECO:0007669"/>
    <property type="project" value="InterPro"/>
</dbReference>
<dbReference type="OrthoDB" id="342531at2759"/>
<comment type="caution">
    <text evidence="4">The sequence shown here is derived from an EMBL/GenBank/DDBJ whole genome shotgun (WGS) entry which is preliminary data.</text>
</comment>
<dbReference type="Pfam" id="PF04931">
    <property type="entry name" value="DNA_pol_phi"/>
    <property type="match status" value="1"/>
</dbReference>
<dbReference type="InterPro" id="IPR007015">
    <property type="entry name" value="DNA_pol_V/MYBBP1A"/>
</dbReference>
<dbReference type="GO" id="GO:0005730">
    <property type="term" value="C:nucleolus"/>
    <property type="evidence" value="ECO:0007669"/>
    <property type="project" value="InterPro"/>
</dbReference>
<keyword evidence="2" id="KW-0539">Nucleus</keyword>
<evidence type="ECO:0000313" key="4">
    <source>
        <dbReference type="EMBL" id="ORX59850.1"/>
    </source>
</evidence>
<sequence length="1125" mass="129174">MSTLQYYWGLASINTEDRNKAAVSLIKALYQFQEQHQEENKDNWDEYLKDTSIERLETLCSPDVLYALKRLIRGITSSRDSSRQGFSVALTELLSMLSFITISDVLTLLEKATEITNGMKAQEEKEMLFGKLFGVASIIQSGIIEHPNTTEDELKKIFEYLLICSNKKSYLKESSFKIIILLFAQIKKINNENILNYIINEILKDGVNTPEELAFTIKAQELYPSFDYSKIINWKYVNVLHYSNSSKLTTILKESSYTHPHIHFVWNIIFDKLFNNENKDIISLQDLWLTVVDECLFNSTYERKYLGFSLFKIILPKVSTEKIPFIFAPNFMRSLINNLSINKTYLHKLAVQLIQDLVETASKDSSVAIALVAQLTGKHGHQNFDKITKTKTIDSIISTLNTDGIKSYIDYLRNIFLDQDNFEIDAKKVEAHRIWVVDQLVSIIKNQKIPKDSDVYLRIFEFLFINGFCVVEKESKKAFTDNLKTLPKPEVSEKTQDLCRSRFQTVLGESLNSPALTSSEEVAPSIQLLQVIDKLNSAKNVKFLTEFDKEAKAAKTSAKSTINTINKKLSLTTDKEEIIQLKAFESLLVHLIILIHIDAAEAVSNIDDIVNCYIRIFPEETKKSKKNAAKKEDEEEANPIEVLVDVLLSFLLKPSLLLRNLTEKVFKAFCSKLTKNAITLIINVLNPEESAAVIEENNDEDEDGMDVDEEDGDIVMEDGDDDDDDDLDIDEDDDNEEVDEELRRKIQAVLQKKDPNSNENLDDEEELPDLDDDEMLDFDEKLAEIFKQRKIIKNSRRDSKQQILHFKFKVLEMLDIFIKKQSTNVLVLELVMPLLHLVKQLYGSHEQQQLYERVQSLLKNKLLKIKDYPKNDDVNTEELFNLLEEVNKFAEKCSEPELCNLAGEASIFVVKVILGNNVQKVESSPKKAKKAKSEDTATANNTHPNYDSKILKRLAKFHGDLLEKFMTKNHTNLRPGQFTMIIQRYPMVAWEFVDVMVDYLSPKPLPNSNTIKVFQLSQAYRFLEILFNTLSKQDEEKYVAKIKSIIPKINAAQKEVCNAYQQVITVNDKEDNSERKITKISPQRLKDITKSLNNISRKAKKIGKEDAAFIIDTTEMNALRNNKSK</sequence>
<evidence type="ECO:0000313" key="5">
    <source>
        <dbReference type="Proteomes" id="UP000193719"/>
    </source>
</evidence>
<evidence type="ECO:0000256" key="2">
    <source>
        <dbReference type="ARBA" id="ARBA00023242"/>
    </source>
</evidence>
<dbReference type="GO" id="GO:0000182">
    <property type="term" value="F:rDNA binding"/>
    <property type="evidence" value="ECO:0007669"/>
    <property type="project" value="TreeGrafter"/>
</dbReference>
<organism evidence="4 5">
    <name type="scientific">Piromyces finnis</name>
    <dbReference type="NCBI Taxonomy" id="1754191"/>
    <lineage>
        <taxon>Eukaryota</taxon>
        <taxon>Fungi</taxon>
        <taxon>Fungi incertae sedis</taxon>
        <taxon>Chytridiomycota</taxon>
        <taxon>Chytridiomycota incertae sedis</taxon>
        <taxon>Neocallimastigomycetes</taxon>
        <taxon>Neocallimastigales</taxon>
        <taxon>Neocallimastigaceae</taxon>
        <taxon>Piromyces</taxon>
    </lineage>
</organism>
<gene>
    <name evidence="4" type="ORF">BCR36DRAFT_315879</name>
</gene>
<accession>A0A1Y1VNA3</accession>
<feature type="region of interest" description="Disordered" evidence="3">
    <location>
        <begin position="924"/>
        <end position="943"/>
    </location>
</feature>
<dbReference type="PANTHER" id="PTHR13213">
    <property type="entry name" value="MYB-BINDING PROTEIN 1A FAMILY MEMBER"/>
    <property type="match status" value="1"/>
</dbReference>
<feature type="region of interest" description="Disordered" evidence="3">
    <location>
        <begin position="695"/>
        <end position="740"/>
    </location>
</feature>
<dbReference type="PANTHER" id="PTHR13213:SF2">
    <property type="entry name" value="MYB-BINDING PROTEIN 1A"/>
    <property type="match status" value="1"/>
</dbReference>
<evidence type="ECO:0000256" key="3">
    <source>
        <dbReference type="SAM" id="MobiDB-lite"/>
    </source>
</evidence>
<dbReference type="Proteomes" id="UP000193719">
    <property type="component" value="Unassembled WGS sequence"/>
</dbReference>
<evidence type="ECO:0000256" key="1">
    <source>
        <dbReference type="ARBA" id="ARBA00004123"/>
    </source>
</evidence>
<comment type="subcellular location">
    <subcellularLocation>
        <location evidence="1">Nucleus</location>
    </subcellularLocation>
</comment>
<reference evidence="4 5" key="1">
    <citation type="submission" date="2016-08" db="EMBL/GenBank/DDBJ databases">
        <title>Genomes of anaerobic fungi encode conserved fungal cellulosomes for biomass hydrolysis.</title>
        <authorList>
            <consortium name="DOE Joint Genome Institute"/>
            <person name="Haitjema C.H."/>
            <person name="Gilmore S.P."/>
            <person name="Henske J.K."/>
            <person name="Solomon K.V."/>
            <person name="De Groot R."/>
            <person name="Kuo A."/>
            <person name="Mondo S.J."/>
            <person name="Salamov A.A."/>
            <person name="Labutti K."/>
            <person name="Zhao Z."/>
            <person name="Chiniquy J."/>
            <person name="Barry K."/>
            <person name="Brewer H.M."/>
            <person name="Purvine S.O."/>
            <person name="Wright A.T."/>
            <person name="Boxma B."/>
            <person name="Van Alen T."/>
            <person name="Hackstein J.H."/>
            <person name="Baker S.E."/>
            <person name="Grigoriev I.V."/>
            <person name="O'Malley M.A."/>
        </authorList>
    </citation>
    <scope>NUCLEOTIDE SEQUENCE [LARGE SCALE GENOMIC DNA]</scope>
    <source>
        <strain evidence="5">finn</strain>
    </source>
</reference>
<proteinExistence type="predicted"/>
<feature type="compositionally biased region" description="Acidic residues" evidence="3">
    <location>
        <begin position="696"/>
        <end position="740"/>
    </location>
</feature>
<keyword evidence="5" id="KW-1185">Reference proteome</keyword>
<name>A0A1Y1VNA3_9FUNG</name>